<dbReference type="EMBL" id="AYKQ01000007">
    <property type="protein sequence ID" value="EWH34354.1"/>
    <property type="molecule type" value="Genomic_DNA"/>
</dbReference>
<dbReference type="CDD" id="cd06920">
    <property type="entry name" value="NEAT"/>
    <property type="match status" value="1"/>
</dbReference>
<comment type="caution">
    <text evidence="9">The sequence shown here is derived from an EMBL/GenBank/DDBJ whole genome shotgun (WGS) entry which is preliminary data.</text>
</comment>
<organism evidence="9 10">
    <name type="scientific">Lysinibacillus sphaericus CBAM5</name>
    <dbReference type="NCBI Taxonomy" id="1400869"/>
    <lineage>
        <taxon>Bacteria</taxon>
        <taxon>Bacillati</taxon>
        <taxon>Bacillota</taxon>
        <taxon>Bacilli</taxon>
        <taxon>Bacillales</taxon>
        <taxon>Bacillaceae</taxon>
        <taxon>Lysinibacillus</taxon>
    </lineage>
</organism>
<evidence type="ECO:0000259" key="8">
    <source>
        <dbReference type="PROSITE" id="PS50978"/>
    </source>
</evidence>
<dbReference type="AlphaFoldDB" id="W7RUU8"/>
<comment type="subcellular location">
    <subcellularLocation>
        <location evidence="1">Secreted</location>
        <location evidence="1">Cell wall</location>
        <topology evidence="1">Peptidoglycan-anchor</topology>
    </subcellularLocation>
</comment>
<dbReference type="Pfam" id="PF05031">
    <property type="entry name" value="NEAT"/>
    <property type="match status" value="1"/>
</dbReference>
<dbReference type="PANTHER" id="PTHR37824">
    <property type="entry name" value="IRON-REGULATED SURFACE DETERMINANT PROTEIN C"/>
    <property type="match status" value="1"/>
</dbReference>
<keyword evidence="3" id="KW-0964">Secreted</keyword>
<dbReference type="PANTHER" id="PTHR37824:SF1">
    <property type="entry name" value="IRON-REGULATED SURFACE DETERMINANT PROTEIN C"/>
    <property type="match status" value="1"/>
</dbReference>
<evidence type="ECO:0000256" key="7">
    <source>
        <dbReference type="SAM" id="Phobius"/>
    </source>
</evidence>
<dbReference type="InterPro" id="IPR006635">
    <property type="entry name" value="NEAT_dom"/>
</dbReference>
<reference evidence="9 10" key="1">
    <citation type="journal article" date="2015" name="Stand. Genomic Sci.">
        <title>Genome sequence and description of the mosquitocidal and heavy metal tolerant strain Lysinibacillus sphaericus CBAM5.</title>
        <authorList>
            <person name="Pena-Montenegro T.D."/>
            <person name="Lozano L."/>
            <person name="Dussan J."/>
        </authorList>
    </citation>
    <scope>NUCLEOTIDE SEQUENCE [LARGE SCALE GENOMIC DNA]</scope>
    <source>
        <strain evidence="9">CBAM5</strain>
    </source>
</reference>
<keyword evidence="7" id="KW-0812">Transmembrane</keyword>
<keyword evidence="4" id="KW-0732">Signal</keyword>
<evidence type="ECO:0000313" key="9">
    <source>
        <dbReference type="EMBL" id="EWH34354.1"/>
    </source>
</evidence>
<keyword evidence="7" id="KW-1133">Transmembrane helix</keyword>
<proteinExistence type="predicted"/>
<keyword evidence="2" id="KW-0134">Cell wall</keyword>
<keyword evidence="5" id="KW-0572">Peptidoglycan-anchor</keyword>
<dbReference type="InterPro" id="IPR050436">
    <property type="entry name" value="IsdA"/>
</dbReference>
<accession>W7RUU8</accession>
<dbReference type="InterPro" id="IPR037250">
    <property type="entry name" value="NEAT_dom_sf"/>
</dbReference>
<evidence type="ECO:0000313" key="10">
    <source>
        <dbReference type="Proteomes" id="UP000023555"/>
    </source>
</evidence>
<dbReference type="SUPFAM" id="SSF158911">
    <property type="entry name" value="NEAT domain-like"/>
    <property type="match status" value="2"/>
</dbReference>
<evidence type="ECO:0000256" key="3">
    <source>
        <dbReference type="ARBA" id="ARBA00022525"/>
    </source>
</evidence>
<name>W7RUU8_LYSSH</name>
<dbReference type="PROSITE" id="PS50978">
    <property type="entry name" value="NEAT"/>
    <property type="match status" value="1"/>
</dbReference>
<dbReference type="SMART" id="SM00725">
    <property type="entry name" value="NEAT"/>
    <property type="match status" value="1"/>
</dbReference>
<protein>
    <recommendedName>
        <fullName evidence="8">NEAT domain-containing protein</fullName>
    </recommendedName>
</protein>
<sequence length="432" mass="48859">MFKMGGDHAMTIIKKHICISAVLAVLLLVFPPSILMQAKAENLGIIDGSYQVELSFSPIEGFEGNLFKHKATLTVKDGQYQLTLALEQSYSVRDIHIEQLGNEISLTQDIENLVQFDVLALQDPIVIKGNVELAAEESYFSFTQELRIEIAGLTPNVPQEKNKTDEAENLVVEETKGQEWAVDYVLLADGKNEPSILNNYVKPIAKVIEKGGRYYAQMTILQSAWVTGLQIDDKGNQIEPKQVSLLDNVRMVEFEVEDLTQPLRMWVKIDIPDISYHHQYYVQLVFNQKQVSLLLQKPTNEKPTTQVVRDKSVETEQQEQVQKPPIQISKENVSSNATQTLPAIQTPLLRPKEEKLTFDRTLDEPTDEALEEALEDSKTNEETTETKVVKKSTADQQMEPLNFVKIIGLIVICLVSGWLLIKRIRKTKNLAD</sequence>
<dbReference type="Proteomes" id="UP000023555">
    <property type="component" value="Unassembled WGS sequence"/>
</dbReference>
<evidence type="ECO:0000256" key="1">
    <source>
        <dbReference type="ARBA" id="ARBA00004168"/>
    </source>
</evidence>
<feature type="compositionally biased region" description="Basic and acidic residues" evidence="6">
    <location>
        <begin position="375"/>
        <end position="388"/>
    </location>
</feature>
<feature type="region of interest" description="Disordered" evidence="6">
    <location>
        <begin position="362"/>
        <end position="391"/>
    </location>
</feature>
<feature type="transmembrane region" description="Helical" evidence="7">
    <location>
        <begin position="403"/>
        <end position="421"/>
    </location>
</feature>
<keyword evidence="7" id="KW-0472">Membrane</keyword>
<evidence type="ECO:0000256" key="4">
    <source>
        <dbReference type="ARBA" id="ARBA00022729"/>
    </source>
</evidence>
<evidence type="ECO:0000256" key="2">
    <source>
        <dbReference type="ARBA" id="ARBA00022512"/>
    </source>
</evidence>
<evidence type="ECO:0000256" key="6">
    <source>
        <dbReference type="SAM" id="MobiDB-lite"/>
    </source>
</evidence>
<dbReference type="Gene3D" id="2.60.40.1850">
    <property type="match status" value="2"/>
</dbReference>
<feature type="compositionally biased region" description="Acidic residues" evidence="6">
    <location>
        <begin position="364"/>
        <end position="374"/>
    </location>
</feature>
<dbReference type="HOGENOM" id="CLU_640602_0_0_9"/>
<evidence type="ECO:0000256" key="5">
    <source>
        <dbReference type="ARBA" id="ARBA00023088"/>
    </source>
</evidence>
<gene>
    <name evidence="9" type="ORF">P799_02080</name>
</gene>
<feature type="domain" description="NEAT" evidence="8">
    <location>
        <begin position="175"/>
        <end position="294"/>
    </location>
</feature>